<organism evidence="2 3">
    <name type="scientific">Colletotrichum tabaci</name>
    <dbReference type="NCBI Taxonomy" id="1209068"/>
    <lineage>
        <taxon>Eukaryota</taxon>
        <taxon>Fungi</taxon>
        <taxon>Dikarya</taxon>
        <taxon>Ascomycota</taxon>
        <taxon>Pezizomycotina</taxon>
        <taxon>Sordariomycetes</taxon>
        <taxon>Hypocreomycetidae</taxon>
        <taxon>Glomerellales</taxon>
        <taxon>Glomerellaceae</taxon>
        <taxon>Colletotrichum</taxon>
        <taxon>Colletotrichum destructivum species complex</taxon>
    </lineage>
</organism>
<keyword evidence="1" id="KW-0472">Membrane</keyword>
<keyword evidence="3" id="KW-1185">Reference proteome</keyword>
<dbReference type="Proteomes" id="UP001327957">
    <property type="component" value="Unassembled WGS sequence"/>
</dbReference>
<reference evidence="2 3" key="1">
    <citation type="submission" date="2023-04" db="EMBL/GenBank/DDBJ databases">
        <title>Colletotrichum tabacum stain YC1 causing leaf anthracnose on Nicotiana tabacum(L.) cv.</title>
        <authorList>
            <person name="Ji Z."/>
            <person name="Wang M."/>
            <person name="Zhang J."/>
            <person name="Wang N."/>
            <person name="Zhou Z."/>
        </authorList>
    </citation>
    <scope>NUCLEOTIDE SEQUENCE [LARGE SCALE GENOMIC DNA]</scope>
    <source>
        <strain evidence="2 3">YC1</strain>
    </source>
</reference>
<gene>
    <name evidence="2" type="ORF">QIS74_13016</name>
</gene>
<feature type="transmembrane region" description="Helical" evidence="1">
    <location>
        <begin position="73"/>
        <end position="95"/>
    </location>
</feature>
<name>A0AAV9SVK3_9PEZI</name>
<proteinExistence type="predicted"/>
<sequence length="144" mass="16344">MLSYLAAVGAVWVIKRMMQMEIFAPQVIDNRLNPVHLAIGICGYQIQTEILGIPEQYGFFSSGPPRLQVSQGIMFPVYVSLAAFPLVFLGVIVLLRGNENVDACILMCFIAITASVTVLFWYLEYTDPRRAPDYEWNDWKPHKD</sequence>
<keyword evidence="1" id="KW-1133">Transmembrane helix</keyword>
<comment type="caution">
    <text evidence="2">The sequence shown here is derived from an EMBL/GenBank/DDBJ whole genome shotgun (WGS) entry which is preliminary data.</text>
</comment>
<keyword evidence="1" id="KW-0812">Transmembrane</keyword>
<accession>A0AAV9SVK3</accession>
<protein>
    <recommendedName>
        <fullName evidence="4">Integral membrane protein</fullName>
    </recommendedName>
</protein>
<dbReference type="AlphaFoldDB" id="A0AAV9SVK3"/>
<evidence type="ECO:0000256" key="1">
    <source>
        <dbReference type="SAM" id="Phobius"/>
    </source>
</evidence>
<dbReference type="EMBL" id="JASAOK010000053">
    <property type="protein sequence ID" value="KAK6207935.1"/>
    <property type="molecule type" value="Genomic_DNA"/>
</dbReference>
<evidence type="ECO:0000313" key="2">
    <source>
        <dbReference type="EMBL" id="KAK6207935.1"/>
    </source>
</evidence>
<evidence type="ECO:0000313" key="3">
    <source>
        <dbReference type="Proteomes" id="UP001327957"/>
    </source>
</evidence>
<evidence type="ECO:0008006" key="4">
    <source>
        <dbReference type="Google" id="ProtNLM"/>
    </source>
</evidence>
<feature type="transmembrane region" description="Helical" evidence="1">
    <location>
        <begin position="104"/>
        <end position="123"/>
    </location>
</feature>